<accession>A0A8T2B3U0</accession>
<evidence type="ECO:0000313" key="5">
    <source>
        <dbReference type="EMBL" id="KAG7581648.1"/>
    </source>
</evidence>
<evidence type="ECO:0000256" key="1">
    <source>
        <dbReference type="ARBA" id="ARBA00022670"/>
    </source>
</evidence>
<keyword evidence="4" id="KW-0325">Glycoprotein</keyword>
<evidence type="ECO:0000313" key="6">
    <source>
        <dbReference type="EMBL" id="KAG7640661.1"/>
    </source>
</evidence>
<evidence type="ECO:0000256" key="3">
    <source>
        <dbReference type="ARBA" id="ARBA00022801"/>
    </source>
</evidence>
<dbReference type="AlphaFoldDB" id="A0A8T2B3U0"/>
<proteinExistence type="predicted"/>
<keyword evidence="7" id="KW-1185">Reference proteome</keyword>
<organism evidence="5 7">
    <name type="scientific">Arabidopsis suecica</name>
    <name type="common">Swedish thale-cress</name>
    <name type="synonym">Cardaminopsis suecica</name>
    <dbReference type="NCBI Taxonomy" id="45249"/>
    <lineage>
        <taxon>Eukaryota</taxon>
        <taxon>Viridiplantae</taxon>
        <taxon>Streptophyta</taxon>
        <taxon>Embryophyta</taxon>
        <taxon>Tracheophyta</taxon>
        <taxon>Spermatophyta</taxon>
        <taxon>Magnoliopsida</taxon>
        <taxon>eudicotyledons</taxon>
        <taxon>Gunneridae</taxon>
        <taxon>Pentapetalae</taxon>
        <taxon>rosids</taxon>
        <taxon>malvids</taxon>
        <taxon>Brassicales</taxon>
        <taxon>Brassicaceae</taxon>
        <taxon>Camelineae</taxon>
        <taxon>Arabidopsis</taxon>
    </lineage>
</organism>
<dbReference type="Proteomes" id="UP000694251">
    <property type="component" value="Chromosome 2"/>
</dbReference>
<dbReference type="GO" id="GO:0008239">
    <property type="term" value="F:dipeptidyl-peptidase activity"/>
    <property type="evidence" value="ECO:0007669"/>
    <property type="project" value="TreeGrafter"/>
</dbReference>
<protein>
    <submittedName>
        <fullName evidence="5">Peptidase S28</fullName>
    </submittedName>
</protein>
<dbReference type="GO" id="GO:0006508">
    <property type="term" value="P:proteolysis"/>
    <property type="evidence" value="ECO:0007669"/>
    <property type="project" value="UniProtKB-KW"/>
</dbReference>
<dbReference type="EMBL" id="JAEFBJ010000002">
    <property type="protein sequence ID" value="KAG7640661.1"/>
    <property type="molecule type" value="Genomic_DNA"/>
</dbReference>
<sequence>MPYGSMEEAYRNATTLSYLTTEQALAVFVTDLKRNLSAEACPVVLFGGSYGGMLAAWMRLKYPHIAIGALASSAPILQFEDIVPPETFYDIASNDFKCESSSCFNIIKDSWDAIIAEGQKENGLLQLTKTFHFCCYLAMVDYLDPADFMMPLPGHPIREVLRSSSSKGCEPQRRRSVAIATMIFCYLICNRSLRKIRSCLPCILFST</sequence>
<dbReference type="InterPro" id="IPR008758">
    <property type="entry name" value="Peptidase_S28"/>
</dbReference>
<evidence type="ECO:0000256" key="2">
    <source>
        <dbReference type="ARBA" id="ARBA00022729"/>
    </source>
</evidence>
<keyword evidence="3" id="KW-0378">Hydrolase</keyword>
<dbReference type="EMBL" id="JAEFBJ010000008">
    <property type="protein sequence ID" value="KAG7581648.1"/>
    <property type="molecule type" value="Genomic_DNA"/>
</dbReference>
<name>A0A8T2B3U0_ARASU</name>
<evidence type="ECO:0000256" key="4">
    <source>
        <dbReference type="ARBA" id="ARBA00023180"/>
    </source>
</evidence>
<dbReference type="PANTHER" id="PTHR11010">
    <property type="entry name" value="PROTEASE S28 PRO-X CARBOXYPEPTIDASE-RELATED"/>
    <property type="match status" value="1"/>
</dbReference>
<keyword evidence="1" id="KW-0645">Protease</keyword>
<evidence type="ECO:0000313" key="7">
    <source>
        <dbReference type="Proteomes" id="UP000694251"/>
    </source>
</evidence>
<gene>
    <name evidence="6" type="ORF">ISN44_As02g005510</name>
    <name evidence="5" type="ORF">ISN44_As08g013070</name>
</gene>
<dbReference type="Pfam" id="PF05577">
    <property type="entry name" value="Peptidase_S28"/>
    <property type="match status" value="1"/>
</dbReference>
<dbReference type="Proteomes" id="UP000694251">
    <property type="component" value="Chromosome 8"/>
</dbReference>
<reference evidence="5 7" key="1">
    <citation type="submission" date="2020-12" db="EMBL/GenBank/DDBJ databases">
        <title>Concerted genomic and epigenomic changes stabilize Arabidopsis allopolyploids.</title>
        <authorList>
            <person name="Chen Z."/>
        </authorList>
    </citation>
    <scope>NUCLEOTIDE SEQUENCE [LARGE SCALE GENOMIC DNA]</scope>
    <source>
        <strain evidence="5">As9502</strain>
        <tissue evidence="5">Leaf</tissue>
    </source>
</reference>
<dbReference type="OrthoDB" id="2130629at2759"/>
<dbReference type="GO" id="GO:0070008">
    <property type="term" value="F:serine-type exopeptidase activity"/>
    <property type="evidence" value="ECO:0007669"/>
    <property type="project" value="InterPro"/>
</dbReference>
<dbReference type="PANTHER" id="PTHR11010:SF38">
    <property type="entry name" value="LYSOSOMAL PRO-X CARBOXYPEPTIDASE"/>
    <property type="match status" value="1"/>
</dbReference>
<dbReference type="GO" id="GO:0005773">
    <property type="term" value="C:vacuole"/>
    <property type="evidence" value="ECO:0007669"/>
    <property type="project" value="TreeGrafter"/>
</dbReference>
<keyword evidence="2" id="KW-0732">Signal</keyword>
<comment type="caution">
    <text evidence="5">The sequence shown here is derived from an EMBL/GenBank/DDBJ whole genome shotgun (WGS) entry which is preliminary data.</text>
</comment>